<proteinExistence type="predicted"/>
<dbReference type="RefSeq" id="WP_106264743.1">
    <property type="nucleotide sequence ID" value="NZ_PVTX01000001.1"/>
</dbReference>
<sequence length="73" mass="8380">MGLFSRRPGDDRTWGMRLTETFLPIFGPASIRRGPAVPPRPEDQAREAELRQTFERVTGPDGHSYVVERRRAE</sequence>
<evidence type="ECO:0000313" key="2">
    <source>
        <dbReference type="EMBL" id="PRZ10311.1"/>
    </source>
</evidence>
<reference evidence="2 3" key="1">
    <citation type="submission" date="2018-03" db="EMBL/GenBank/DDBJ databases">
        <title>Comparative analysis of microorganisms from saline springs in Andes Mountain Range, Colombia.</title>
        <authorList>
            <person name="Rubin E."/>
        </authorList>
    </citation>
    <scope>NUCLEOTIDE SEQUENCE [LARGE SCALE GENOMIC DNA]</scope>
    <source>
        <strain evidence="2 3">CG 23</strain>
    </source>
</reference>
<dbReference type="EMBL" id="PVTX01000001">
    <property type="protein sequence ID" value="PRZ10311.1"/>
    <property type="molecule type" value="Genomic_DNA"/>
</dbReference>
<dbReference type="Proteomes" id="UP000239895">
    <property type="component" value="Unassembled WGS sequence"/>
</dbReference>
<feature type="region of interest" description="Disordered" evidence="1">
    <location>
        <begin position="51"/>
        <end position="73"/>
    </location>
</feature>
<accession>A0ABX5EJP0</accession>
<comment type="caution">
    <text evidence="2">The sequence shown here is derived from an EMBL/GenBank/DDBJ whole genome shotgun (WGS) entry which is preliminary data.</text>
</comment>
<evidence type="ECO:0000313" key="3">
    <source>
        <dbReference type="Proteomes" id="UP000239895"/>
    </source>
</evidence>
<gene>
    <name evidence="2" type="ORF">BCL65_101455</name>
</gene>
<keyword evidence="3" id="KW-1185">Reference proteome</keyword>
<name>A0ABX5EJP0_9MICO</name>
<evidence type="ECO:0000256" key="1">
    <source>
        <dbReference type="SAM" id="MobiDB-lite"/>
    </source>
</evidence>
<protein>
    <submittedName>
        <fullName evidence="2">Uncharacterized protein</fullName>
    </submittedName>
</protein>
<organism evidence="2 3">
    <name type="scientific">Isoptericola halotolerans</name>
    <dbReference type="NCBI Taxonomy" id="300560"/>
    <lineage>
        <taxon>Bacteria</taxon>
        <taxon>Bacillati</taxon>
        <taxon>Actinomycetota</taxon>
        <taxon>Actinomycetes</taxon>
        <taxon>Micrococcales</taxon>
        <taxon>Promicromonosporaceae</taxon>
        <taxon>Isoptericola</taxon>
    </lineage>
</organism>